<evidence type="ECO:0000256" key="2">
    <source>
        <dbReference type="ARBA" id="ARBA00022448"/>
    </source>
</evidence>
<accession>A0AA35RV86</accession>
<sequence>MATPPAPQRNFFAQKTHRFLAALVFRDFRFLALASLSSGSGAWALIVARGAWVYSIPELQGSWGLWVGLITFAAMSPRFFATPFIGYLADKMTRKTLLQWVYALQLIQASIMAILVMIGVDNPWYVLMLAVVNGTLRATQQTAAQSLTPNLVPRERLPNAVALNEAMQQGSRAVGPAILLAVSASVGSSVLFGGAGAAFSIQNLVLTIGTSAIVFWACGVFYLVALVSALSIRTVSSGVIDRRRSFWANTAAGFVYSYSTPLVFGIILMALAHCVLVMSFESMLPPLALEKLSPDGVTFSENDVYALMTALGIGALLSSIFVGGIASHMTRGRVFLFLGFTSSLTPIGLGLSAQTGISMFAAILMGLGTSGFMTITHTIIQSVVPDDIRGRVSSVYSMHVGGSMAFANLLYGRLADFWSPGNVMAVAGAAFTLVVVGTLIGSGFWRGIYFRGEARPVVAAASPAGGDD</sequence>
<dbReference type="InterPro" id="IPR010290">
    <property type="entry name" value="TM_effector"/>
</dbReference>
<evidence type="ECO:0000256" key="3">
    <source>
        <dbReference type="ARBA" id="ARBA00022475"/>
    </source>
</evidence>
<protein>
    <recommendedName>
        <fullName evidence="8">Major facilitator superfamily (MFS) profile domain-containing protein</fullName>
    </recommendedName>
</protein>
<dbReference type="AlphaFoldDB" id="A0AA35RV86"/>
<feature type="transmembrane region" description="Helical" evidence="7">
    <location>
        <begin position="28"/>
        <end position="51"/>
    </location>
</feature>
<dbReference type="Gene3D" id="1.20.1250.20">
    <property type="entry name" value="MFS general substrate transporter like domains"/>
    <property type="match status" value="2"/>
</dbReference>
<dbReference type="Pfam" id="PF05977">
    <property type="entry name" value="MFS_3"/>
    <property type="match status" value="1"/>
</dbReference>
<feature type="transmembrane region" description="Helical" evidence="7">
    <location>
        <begin position="100"/>
        <end position="118"/>
    </location>
</feature>
<proteinExistence type="predicted"/>
<name>A0AA35RV86_GEOBA</name>
<dbReference type="Proteomes" id="UP001174909">
    <property type="component" value="Unassembled WGS sequence"/>
</dbReference>
<dbReference type="InterPro" id="IPR036259">
    <property type="entry name" value="MFS_trans_sf"/>
</dbReference>
<evidence type="ECO:0000256" key="7">
    <source>
        <dbReference type="SAM" id="Phobius"/>
    </source>
</evidence>
<dbReference type="PANTHER" id="PTHR23513">
    <property type="entry name" value="INTEGRAL MEMBRANE EFFLUX PROTEIN-RELATED"/>
    <property type="match status" value="1"/>
</dbReference>
<keyword evidence="2" id="KW-0813">Transport</keyword>
<keyword evidence="10" id="KW-1185">Reference proteome</keyword>
<evidence type="ECO:0000256" key="5">
    <source>
        <dbReference type="ARBA" id="ARBA00022989"/>
    </source>
</evidence>
<dbReference type="PROSITE" id="PS50850">
    <property type="entry name" value="MFS"/>
    <property type="match status" value="1"/>
</dbReference>
<evidence type="ECO:0000313" key="10">
    <source>
        <dbReference type="Proteomes" id="UP001174909"/>
    </source>
</evidence>
<feature type="transmembrane region" description="Helical" evidence="7">
    <location>
        <begin position="334"/>
        <end position="353"/>
    </location>
</feature>
<feature type="transmembrane region" description="Helical" evidence="7">
    <location>
        <begin position="213"/>
        <end position="232"/>
    </location>
</feature>
<feature type="transmembrane region" description="Helical" evidence="7">
    <location>
        <begin position="253"/>
        <end position="280"/>
    </location>
</feature>
<keyword evidence="4 7" id="KW-0812">Transmembrane</keyword>
<dbReference type="InterPro" id="IPR020846">
    <property type="entry name" value="MFS_dom"/>
</dbReference>
<dbReference type="GO" id="GO:0005886">
    <property type="term" value="C:plasma membrane"/>
    <property type="evidence" value="ECO:0007669"/>
    <property type="project" value="UniProtKB-SubCell"/>
</dbReference>
<dbReference type="PANTHER" id="PTHR23513:SF11">
    <property type="entry name" value="STAPHYLOFERRIN A TRANSPORTER"/>
    <property type="match status" value="1"/>
</dbReference>
<organism evidence="9 10">
    <name type="scientific">Geodia barretti</name>
    <name type="common">Barrett's horny sponge</name>
    <dbReference type="NCBI Taxonomy" id="519541"/>
    <lineage>
        <taxon>Eukaryota</taxon>
        <taxon>Metazoa</taxon>
        <taxon>Porifera</taxon>
        <taxon>Demospongiae</taxon>
        <taxon>Heteroscleromorpha</taxon>
        <taxon>Tetractinellida</taxon>
        <taxon>Astrophorina</taxon>
        <taxon>Geodiidae</taxon>
        <taxon>Geodia</taxon>
    </lineage>
</organism>
<dbReference type="GO" id="GO:0022857">
    <property type="term" value="F:transmembrane transporter activity"/>
    <property type="evidence" value="ECO:0007669"/>
    <property type="project" value="InterPro"/>
</dbReference>
<dbReference type="CDD" id="cd06173">
    <property type="entry name" value="MFS_MefA_like"/>
    <property type="match status" value="1"/>
</dbReference>
<comment type="subcellular location">
    <subcellularLocation>
        <location evidence="1">Cell membrane</location>
        <topology evidence="1">Multi-pass membrane protein</topology>
    </subcellularLocation>
</comment>
<feature type="transmembrane region" description="Helical" evidence="7">
    <location>
        <begin position="63"/>
        <end position="88"/>
    </location>
</feature>
<comment type="caution">
    <text evidence="9">The sequence shown here is derived from an EMBL/GenBank/DDBJ whole genome shotgun (WGS) entry which is preliminary data.</text>
</comment>
<feature type="domain" description="Major facilitator superfamily (MFS) profile" evidence="8">
    <location>
        <begin position="245"/>
        <end position="468"/>
    </location>
</feature>
<feature type="transmembrane region" description="Helical" evidence="7">
    <location>
        <begin position="392"/>
        <end position="411"/>
    </location>
</feature>
<evidence type="ECO:0000313" key="9">
    <source>
        <dbReference type="EMBL" id="CAI8018375.1"/>
    </source>
</evidence>
<reference evidence="9" key="1">
    <citation type="submission" date="2023-03" db="EMBL/GenBank/DDBJ databases">
        <authorList>
            <person name="Steffen K."/>
            <person name="Cardenas P."/>
        </authorList>
    </citation>
    <scope>NUCLEOTIDE SEQUENCE</scope>
</reference>
<gene>
    <name evidence="9" type="ORF">GBAR_LOCUS11143</name>
</gene>
<feature type="transmembrane region" description="Helical" evidence="7">
    <location>
        <begin position="359"/>
        <end position="380"/>
    </location>
</feature>
<evidence type="ECO:0000256" key="4">
    <source>
        <dbReference type="ARBA" id="ARBA00022692"/>
    </source>
</evidence>
<evidence type="ECO:0000256" key="1">
    <source>
        <dbReference type="ARBA" id="ARBA00004651"/>
    </source>
</evidence>
<keyword evidence="5 7" id="KW-1133">Transmembrane helix</keyword>
<evidence type="ECO:0000259" key="8">
    <source>
        <dbReference type="PROSITE" id="PS50850"/>
    </source>
</evidence>
<keyword evidence="6 7" id="KW-0472">Membrane</keyword>
<dbReference type="SUPFAM" id="SSF103473">
    <property type="entry name" value="MFS general substrate transporter"/>
    <property type="match status" value="1"/>
</dbReference>
<feature type="transmembrane region" description="Helical" evidence="7">
    <location>
        <begin position="423"/>
        <end position="445"/>
    </location>
</feature>
<keyword evidence="3" id="KW-1003">Cell membrane</keyword>
<dbReference type="EMBL" id="CASHTH010001687">
    <property type="protein sequence ID" value="CAI8018375.1"/>
    <property type="molecule type" value="Genomic_DNA"/>
</dbReference>
<evidence type="ECO:0000256" key="6">
    <source>
        <dbReference type="ARBA" id="ARBA00023136"/>
    </source>
</evidence>
<feature type="transmembrane region" description="Helical" evidence="7">
    <location>
        <begin position="304"/>
        <end position="322"/>
    </location>
</feature>